<dbReference type="EMBL" id="JAPHNI010000057">
    <property type="protein sequence ID" value="KAJ8117330.1"/>
    <property type="molecule type" value="Genomic_DNA"/>
</dbReference>
<evidence type="ECO:0000313" key="1">
    <source>
        <dbReference type="EMBL" id="KAJ8117330.1"/>
    </source>
</evidence>
<sequence>MSAPVSPSSTPDLTPEYIAFTNAHVLLAQASSIFAIAAAVVVARIYVRVHIVRSFGKDDCTMVLAMCTAKRTLIPSQQDKSDDRVKLFQCTPIAAAWDTRLRPPPIGRGTARCFTMQTFAQIGMFNSIVNILTDFLLALLPVPLIWRLQLNMRTKVSLILVLSLGLFACVAGIMKTRLNKTILSDPNRFIYDGYSMWNFIELDVGIIAGSLPAVKPLFNRFLDVARGMTSRPSKSSDLGGHNVLGYKKHVQRSDHDIALAHYRNHLQPSVDIPAQVSGSTRKTGWDMGRVNSSEDSILANRDLHSYPNAIMVTREVRVG</sequence>
<reference evidence="1" key="1">
    <citation type="submission" date="2022-11" db="EMBL/GenBank/DDBJ databases">
        <title>Genome Sequence of Boeremia exigua.</title>
        <authorList>
            <person name="Buettner E."/>
        </authorList>
    </citation>
    <scope>NUCLEOTIDE SEQUENCE</scope>
    <source>
        <strain evidence="1">CU02</strain>
    </source>
</reference>
<dbReference type="Proteomes" id="UP001153331">
    <property type="component" value="Unassembled WGS sequence"/>
</dbReference>
<name>A0ACC2IQ44_9PLEO</name>
<gene>
    <name evidence="1" type="ORF">OPT61_g1456</name>
</gene>
<protein>
    <submittedName>
        <fullName evidence="1">Uncharacterized protein</fullName>
    </submittedName>
</protein>
<keyword evidence="2" id="KW-1185">Reference proteome</keyword>
<accession>A0ACC2IQ44</accession>
<comment type="caution">
    <text evidence="1">The sequence shown here is derived from an EMBL/GenBank/DDBJ whole genome shotgun (WGS) entry which is preliminary data.</text>
</comment>
<evidence type="ECO:0000313" key="2">
    <source>
        <dbReference type="Proteomes" id="UP001153331"/>
    </source>
</evidence>
<proteinExistence type="predicted"/>
<organism evidence="1 2">
    <name type="scientific">Boeremia exigua</name>
    <dbReference type="NCBI Taxonomy" id="749465"/>
    <lineage>
        <taxon>Eukaryota</taxon>
        <taxon>Fungi</taxon>
        <taxon>Dikarya</taxon>
        <taxon>Ascomycota</taxon>
        <taxon>Pezizomycotina</taxon>
        <taxon>Dothideomycetes</taxon>
        <taxon>Pleosporomycetidae</taxon>
        <taxon>Pleosporales</taxon>
        <taxon>Pleosporineae</taxon>
        <taxon>Didymellaceae</taxon>
        <taxon>Boeremia</taxon>
    </lineage>
</organism>